<reference evidence="9 10" key="1">
    <citation type="submission" date="2017-10" db="EMBL/GenBank/DDBJ databases">
        <title>The draft genome sequence of Williamsia sp. BULT 1.1 isolated from the semi-arid grassland soils from South Africa.</title>
        <authorList>
            <person name="Kabwe M.H."/>
            <person name="Govender N."/>
            <person name="Mutseka Lunga P."/>
            <person name="Vikram S."/>
            <person name="Makhalanyane T.P."/>
        </authorList>
    </citation>
    <scope>NUCLEOTIDE SEQUENCE [LARGE SCALE GENOMIC DNA]</scope>
    <source>
        <strain evidence="9 10">BULT 1.1</strain>
    </source>
</reference>
<dbReference type="GO" id="GO:0004386">
    <property type="term" value="F:helicase activity"/>
    <property type="evidence" value="ECO:0007669"/>
    <property type="project" value="UniProtKB-KW"/>
</dbReference>
<keyword evidence="3 6" id="KW-0812">Transmembrane</keyword>
<dbReference type="GO" id="GO:0055085">
    <property type="term" value="P:transmembrane transport"/>
    <property type="evidence" value="ECO:0007669"/>
    <property type="project" value="InterPro"/>
</dbReference>
<feature type="transmembrane region" description="Helical" evidence="8">
    <location>
        <begin position="146"/>
        <end position="168"/>
    </location>
</feature>
<dbReference type="PANTHER" id="PTHR30477:SF0">
    <property type="entry name" value="METAL TRANSPORT SYSTEM MEMBRANE PROTEIN TM_0125-RELATED"/>
    <property type="match status" value="1"/>
</dbReference>
<dbReference type="InterPro" id="IPR001626">
    <property type="entry name" value="ABC_TroCD"/>
</dbReference>
<dbReference type="SUPFAM" id="SSF81345">
    <property type="entry name" value="ABC transporter involved in vitamin B12 uptake, BtuC"/>
    <property type="match status" value="1"/>
</dbReference>
<feature type="compositionally biased region" description="Polar residues" evidence="7">
    <location>
        <begin position="288"/>
        <end position="299"/>
    </location>
</feature>
<comment type="similarity">
    <text evidence="2 6">Belongs to the ABC-3 integral membrane protein family.</text>
</comment>
<dbReference type="Pfam" id="PF00950">
    <property type="entry name" value="ABC-3"/>
    <property type="match status" value="1"/>
</dbReference>
<evidence type="ECO:0000256" key="3">
    <source>
        <dbReference type="ARBA" id="ARBA00022692"/>
    </source>
</evidence>
<evidence type="ECO:0000313" key="10">
    <source>
        <dbReference type="Proteomes" id="UP000225108"/>
    </source>
</evidence>
<accession>A0A2G3PHI9</accession>
<evidence type="ECO:0000256" key="5">
    <source>
        <dbReference type="ARBA" id="ARBA00023136"/>
    </source>
</evidence>
<dbReference type="Gene3D" id="1.10.3470.10">
    <property type="entry name" value="ABC transporter involved in vitamin B12 uptake, BtuC"/>
    <property type="match status" value="1"/>
</dbReference>
<dbReference type="EMBL" id="PEBD01000010">
    <property type="protein sequence ID" value="PHV65279.1"/>
    <property type="molecule type" value="Genomic_DNA"/>
</dbReference>
<keyword evidence="6" id="KW-0813">Transport</keyword>
<keyword evidence="5 8" id="KW-0472">Membrane</keyword>
<dbReference type="GO" id="GO:0043190">
    <property type="term" value="C:ATP-binding cassette (ABC) transporter complex"/>
    <property type="evidence" value="ECO:0007669"/>
    <property type="project" value="InterPro"/>
</dbReference>
<dbReference type="PANTHER" id="PTHR30477">
    <property type="entry name" value="ABC-TRANSPORTER METAL-BINDING PROTEIN"/>
    <property type="match status" value="1"/>
</dbReference>
<dbReference type="InterPro" id="IPR037294">
    <property type="entry name" value="ABC_BtuC-like"/>
</dbReference>
<keyword evidence="9" id="KW-0067">ATP-binding</keyword>
<name>A0A2G3PHI9_WILMA</name>
<evidence type="ECO:0000256" key="8">
    <source>
        <dbReference type="SAM" id="Phobius"/>
    </source>
</evidence>
<feature type="transmembrane region" description="Helical" evidence="8">
    <location>
        <begin position="65"/>
        <end position="89"/>
    </location>
</feature>
<keyword evidence="9" id="KW-0547">Nucleotide-binding</keyword>
<gene>
    <name evidence="9" type="ORF">CSW57_15880</name>
</gene>
<organism evidence="9 10">
    <name type="scientific">Williamsia marianensis</name>
    <dbReference type="NCBI Taxonomy" id="85044"/>
    <lineage>
        <taxon>Bacteria</taxon>
        <taxon>Bacillati</taxon>
        <taxon>Actinomycetota</taxon>
        <taxon>Actinomycetes</taxon>
        <taxon>Mycobacteriales</taxon>
        <taxon>Nocardiaceae</taxon>
        <taxon>Williamsia</taxon>
    </lineage>
</organism>
<evidence type="ECO:0000256" key="6">
    <source>
        <dbReference type="RuleBase" id="RU003943"/>
    </source>
</evidence>
<evidence type="ECO:0000256" key="7">
    <source>
        <dbReference type="SAM" id="MobiDB-lite"/>
    </source>
</evidence>
<dbReference type="AlphaFoldDB" id="A0A2G3PHI9"/>
<keyword evidence="4 8" id="KW-1133">Transmembrane helix</keyword>
<feature type="transmembrane region" description="Helical" evidence="8">
    <location>
        <begin position="228"/>
        <end position="250"/>
    </location>
</feature>
<proteinExistence type="inferred from homology"/>
<feature type="transmembrane region" description="Helical" evidence="8">
    <location>
        <begin position="26"/>
        <end position="45"/>
    </location>
</feature>
<evidence type="ECO:0000313" key="9">
    <source>
        <dbReference type="EMBL" id="PHV65279.1"/>
    </source>
</evidence>
<evidence type="ECO:0000256" key="2">
    <source>
        <dbReference type="ARBA" id="ARBA00008034"/>
    </source>
</evidence>
<protein>
    <submittedName>
        <fullName evidence="9">Helicase</fullName>
    </submittedName>
</protein>
<evidence type="ECO:0000256" key="4">
    <source>
        <dbReference type="ARBA" id="ARBA00022989"/>
    </source>
</evidence>
<comment type="caution">
    <text evidence="9">The sequence shown here is derived from an EMBL/GenBank/DDBJ whole genome shotgun (WGS) entry which is preliminary data.</text>
</comment>
<feature type="transmembrane region" description="Helical" evidence="8">
    <location>
        <begin position="101"/>
        <end position="120"/>
    </location>
</feature>
<feature type="transmembrane region" description="Helical" evidence="8">
    <location>
        <begin position="256"/>
        <end position="275"/>
    </location>
</feature>
<comment type="subcellular location">
    <subcellularLocation>
        <location evidence="6">Cell membrane</location>
        <topology evidence="6">Multi-pass membrane protein</topology>
    </subcellularLocation>
    <subcellularLocation>
        <location evidence="1">Membrane</location>
        <topology evidence="1">Multi-pass membrane protein</topology>
    </subcellularLocation>
</comment>
<dbReference type="Proteomes" id="UP000225108">
    <property type="component" value="Unassembled WGS sequence"/>
</dbReference>
<dbReference type="RefSeq" id="WP_099383688.1">
    <property type="nucleotide sequence ID" value="NZ_PEBD01000010.1"/>
</dbReference>
<evidence type="ECO:0000256" key="1">
    <source>
        <dbReference type="ARBA" id="ARBA00004141"/>
    </source>
</evidence>
<keyword evidence="9" id="KW-0378">Hydrolase</keyword>
<keyword evidence="9" id="KW-0347">Helicase</keyword>
<feature type="region of interest" description="Disordered" evidence="7">
    <location>
        <begin position="280"/>
        <end position="299"/>
    </location>
</feature>
<sequence length="299" mass="30623">MKAQWSDFFDFDATMNLLSYDFVQQALVATALLGILGGVLGPMVVSRQMSFAVHGTSELSFTGAAAALLFGFSVNLGGVIGAIVAAVIFGLLGNRVRERDSVIGVVMAFGLGLAVLFIALNPGRIGTGFNLLAGQAINAGTQGAEAVVITTVVVVAAMAVIYRPLLFASTDPRVAEARGVPMRLLSVVFAVLLGAAVAQSVQIIGALLVMSLLITPAAAAMRVSSNPTVVLGLSILFAEIAAVGGIVLSLAPGLPVSAFVTTISFVIYLVCRVVGSKRSAGSGRRRVPTSSKPLLGSSF</sequence>